<name>A0AAD8P780_TARER</name>
<protein>
    <recommendedName>
        <fullName evidence="11">Plastocyanin</fullName>
    </recommendedName>
</protein>
<dbReference type="CDD" id="cd04219">
    <property type="entry name" value="Plastocyanin"/>
    <property type="match status" value="1"/>
</dbReference>
<evidence type="ECO:0000256" key="8">
    <source>
        <dbReference type="ARBA" id="ARBA00023078"/>
    </source>
</evidence>
<dbReference type="PRINTS" id="PR00156">
    <property type="entry name" value="COPPERBLUE"/>
</dbReference>
<dbReference type="InterPro" id="IPR028871">
    <property type="entry name" value="BlueCu_1_BS"/>
</dbReference>
<evidence type="ECO:0000313" key="14">
    <source>
        <dbReference type="Proteomes" id="UP001229421"/>
    </source>
</evidence>
<keyword evidence="4 11" id="KW-0813">Transport</keyword>
<dbReference type="Gene3D" id="2.60.40.420">
    <property type="entry name" value="Cupredoxins - blue copper proteins"/>
    <property type="match status" value="1"/>
</dbReference>
<dbReference type="InterPro" id="IPR001235">
    <property type="entry name" value="Copper_blue_Plastocyanin"/>
</dbReference>
<evidence type="ECO:0000259" key="12">
    <source>
        <dbReference type="Pfam" id="PF00127"/>
    </source>
</evidence>
<dbReference type="PANTHER" id="PTHR34192:SF10">
    <property type="entry name" value="PLASTOCYANIN MAJOR ISOFORM, CHLOROPLASTIC-RELATED"/>
    <property type="match status" value="1"/>
</dbReference>
<dbReference type="GO" id="GO:0009535">
    <property type="term" value="C:chloroplast thylakoid membrane"/>
    <property type="evidence" value="ECO:0007669"/>
    <property type="project" value="UniProtKB-SubCell"/>
</dbReference>
<dbReference type="GO" id="GO:0005507">
    <property type="term" value="F:copper ion binding"/>
    <property type="evidence" value="ECO:0007669"/>
    <property type="project" value="UniProtKB-UniRule"/>
</dbReference>
<sequence length="168" mass="16975">MASVISSAVSVPSFTGLKATSVKAANTAATTVKVAAASPKLSVKASLKDAAIAAVAVSASALLAGNALAFDVLLGDNDGALAFEPATFSVPAGEKIVFKNNRGFPHNVVFDEDEIPAGVDAAKISMGEDDYLNAGGEEYSVTLTEKGTYSFYCAPHQGAGMVGKVTVT</sequence>
<keyword evidence="6 11" id="KW-0249">Electron transport</keyword>
<evidence type="ECO:0000256" key="5">
    <source>
        <dbReference type="ARBA" id="ARBA00022723"/>
    </source>
</evidence>
<keyword evidence="9 11" id="KW-0472">Membrane</keyword>
<comment type="similarity">
    <text evidence="3 11">Belongs to the plastocyanin family.</text>
</comment>
<evidence type="ECO:0000256" key="6">
    <source>
        <dbReference type="ARBA" id="ARBA00022982"/>
    </source>
</evidence>
<dbReference type="EMBL" id="JAUHHV010000001">
    <property type="protein sequence ID" value="KAK1434959.1"/>
    <property type="molecule type" value="Genomic_DNA"/>
</dbReference>
<evidence type="ECO:0000256" key="7">
    <source>
        <dbReference type="ARBA" id="ARBA00023008"/>
    </source>
</evidence>
<comment type="function">
    <text evidence="1 11">Participates in electron transfer between P700 and the cytochrome b6-f complex in photosystem I.</text>
</comment>
<dbReference type="GO" id="GO:0009543">
    <property type="term" value="C:chloroplast thylakoid lumen"/>
    <property type="evidence" value="ECO:0007669"/>
    <property type="project" value="TreeGrafter"/>
</dbReference>
<feature type="domain" description="Blue (type 1) copper" evidence="12">
    <location>
        <begin position="72"/>
        <end position="167"/>
    </location>
</feature>
<dbReference type="AlphaFoldDB" id="A0AAD8P780"/>
<dbReference type="SUPFAM" id="SSF49503">
    <property type="entry name" value="Cupredoxins"/>
    <property type="match status" value="1"/>
</dbReference>
<evidence type="ECO:0000256" key="9">
    <source>
        <dbReference type="ARBA" id="ARBA00023136"/>
    </source>
</evidence>
<comment type="subcellular location">
    <subcellularLocation>
        <location evidence="2 11">Plastid</location>
        <location evidence="2 11">Chloroplast thylakoid membrane</location>
        <topology evidence="2 11">Peripheral membrane protein</topology>
        <orientation evidence="2 11">Lumenal side</orientation>
    </subcellularLocation>
</comment>
<feature type="binding site" evidence="10">
    <location>
        <position position="161"/>
    </location>
    <ligand>
        <name>Cu cation</name>
        <dbReference type="ChEBI" id="CHEBI:23378"/>
    </ligand>
</feature>
<organism evidence="13 14">
    <name type="scientific">Tagetes erecta</name>
    <name type="common">African marigold</name>
    <dbReference type="NCBI Taxonomy" id="13708"/>
    <lineage>
        <taxon>Eukaryota</taxon>
        <taxon>Viridiplantae</taxon>
        <taxon>Streptophyta</taxon>
        <taxon>Embryophyta</taxon>
        <taxon>Tracheophyta</taxon>
        <taxon>Spermatophyta</taxon>
        <taxon>Magnoliopsida</taxon>
        <taxon>eudicotyledons</taxon>
        <taxon>Gunneridae</taxon>
        <taxon>Pentapetalae</taxon>
        <taxon>asterids</taxon>
        <taxon>campanulids</taxon>
        <taxon>Asterales</taxon>
        <taxon>Asteraceae</taxon>
        <taxon>Asteroideae</taxon>
        <taxon>Heliantheae alliance</taxon>
        <taxon>Tageteae</taxon>
        <taxon>Tagetes</taxon>
    </lineage>
</organism>
<accession>A0AAD8P780</accession>
<dbReference type="InterPro" id="IPR000923">
    <property type="entry name" value="BlueCu_1"/>
</dbReference>
<dbReference type="Proteomes" id="UP001229421">
    <property type="component" value="Unassembled WGS sequence"/>
</dbReference>
<keyword evidence="7 10" id="KW-0186">Copper</keyword>
<evidence type="ECO:0000256" key="10">
    <source>
        <dbReference type="PIRSR" id="PIRSR602387-1"/>
    </source>
</evidence>
<comment type="caution">
    <text evidence="13">The sequence shown here is derived from an EMBL/GenBank/DDBJ whole genome shotgun (WGS) entry which is preliminary data.</text>
</comment>
<dbReference type="PANTHER" id="PTHR34192">
    <property type="entry name" value="PLASTOCYANIN MAJOR ISOFORM, CHLOROPLASTIC-RELATED"/>
    <property type="match status" value="1"/>
</dbReference>
<evidence type="ECO:0000256" key="4">
    <source>
        <dbReference type="ARBA" id="ARBA00022448"/>
    </source>
</evidence>
<evidence type="ECO:0000256" key="1">
    <source>
        <dbReference type="ARBA" id="ARBA00002820"/>
    </source>
</evidence>
<keyword evidence="8 11" id="KW-0793">Thylakoid</keyword>
<feature type="binding site" evidence="10">
    <location>
        <position position="156"/>
    </location>
    <ligand>
        <name>Cu cation</name>
        <dbReference type="ChEBI" id="CHEBI:23378"/>
    </ligand>
</feature>
<dbReference type="InterPro" id="IPR002387">
    <property type="entry name" value="Plastocyanin"/>
</dbReference>
<evidence type="ECO:0000256" key="2">
    <source>
        <dbReference type="ARBA" id="ARBA00004622"/>
    </source>
</evidence>
<dbReference type="GO" id="GO:0009055">
    <property type="term" value="F:electron transfer activity"/>
    <property type="evidence" value="ECO:0007669"/>
    <property type="project" value="UniProtKB-UniRule"/>
</dbReference>
<dbReference type="NCBIfam" id="TIGR02656">
    <property type="entry name" value="cyanin_plasto"/>
    <property type="match status" value="1"/>
</dbReference>
<keyword evidence="14" id="KW-1185">Reference proteome</keyword>
<dbReference type="PROSITE" id="PS00196">
    <property type="entry name" value="COPPER_BLUE"/>
    <property type="match status" value="1"/>
</dbReference>
<evidence type="ECO:0000256" key="3">
    <source>
        <dbReference type="ARBA" id="ARBA00005338"/>
    </source>
</evidence>
<dbReference type="PRINTS" id="PR00157">
    <property type="entry name" value="PLASTOCYANIN"/>
</dbReference>
<dbReference type="InterPro" id="IPR008972">
    <property type="entry name" value="Cupredoxin"/>
</dbReference>
<evidence type="ECO:0000256" key="11">
    <source>
        <dbReference type="RuleBase" id="RU363020"/>
    </source>
</evidence>
<comment type="cofactor">
    <cofactor evidence="10">
        <name>Cu(2+)</name>
        <dbReference type="ChEBI" id="CHEBI:29036"/>
    </cofactor>
    <text evidence="10">The crystal structure with reduced Cu(1+) has also been determined.</text>
</comment>
<proteinExistence type="inferred from homology"/>
<feature type="binding site" evidence="10">
    <location>
        <position position="106"/>
    </location>
    <ligand>
        <name>Cu cation</name>
        <dbReference type="ChEBI" id="CHEBI:23378"/>
    </ligand>
</feature>
<reference evidence="13" key="1">
    <citation type="journal article" date="2023" name="bioRxiv">
        <title>Improved chromosome-level genome assembly for marigold (Tagetes erecta).</title>
        <authorList>
            <person name="Jiang F."/>
            <person name="Yuan L."/>
            <person name="Wang S."/>
            <person name="Wang H."/>
            <person name="Xu D."/>
            <person name="Wang A."/>
            <person name="Fan W."/>
        </authorList>
    </citation>
    <scope>NUCLEOTIDE SEQUENCE</scope>
    <source>
        <strain evidence="13">WSJ</strain>
        <tissue evidence="13">Leaf</tissue>
    </source>
</reference>
<gene>
    <name evidence="13" type="ORF">QVD17_00714</name>
</gene>
<keyword evidence="5 10" id="KW-0479">Metal-binding</keyword>
<feature type="binding site" evidence="10">
    <location>
        <position position="153"/>
    </location>
    <ligand>
        <name>Cu cation</name>
        <dbReference type="ChEBI" id="CHEBI:23378"/>
    </ligand>
</feature>
<evidence type="ECO:0000313" key="13">
    <source>
        <dbReference type="EMBL" id="KAK1434959.1"/>
    </source>
</evidence>
<dbReference type="Pfam" id="PF00127">
    <property type="entry name" value="Copper-bind"/>
    <property type="match status" value="1"/>
</dbReference>